<gene>
    <name evidence="9" type="primary">ispE</name>
    <name evidence="13" type="ORF">DWB68_05210</name>
</gene>
<dbReference type="Pfam" id="PF00288">
    <property type="entry name" value="GHMP_kinases_N"/>
    <property type="match status" value="1"/>
</dbReference>
<dbReference type="PANTHER" id="PTHR43527:SF2">
    <property type="entry name" value="4-DIPHOSPHOCYTIDYL-2-C-METHYL-D-ERYTHRITOL KINASE, CHLOROPLASTIC"/>
    <property type="match status" value="1"/>
</dbReference>
<feature type="binding site" evidence="9">
    <location>
        <begin position="118"/>
        <end position="128"/>
    </location>
    <ligand>
        <name>ATP</name>
        <dbReference type="ChEBI" id="CHEBI:30616"/>
    </ligand>
</feature>
<keyword evidence="7 9" id="KW-0067">ATP-binding</keyword>
<dbReference type="AlphaFoldDB" id="A0A399JBJ0"/>
<dbReference type="Gene3D" id="3.30.70.890">
    <property type="entry name" value="GHMP kinase, C-terminal domain"/>
    <property type="match status" value="1"/>
</dbReference>
<dbReference type="Proteomes" id="UP000265419">
    <property type="component" value="Unassembled WGS sequence"/>
</dbReference>
<dbReference type="NCBIfam" id="NF002870">
    <property type="entry name" value="PRK03188.1"/>
    <property type="match status" value="1"/>
</dbReference>
<dbReference type="InterPro" id="IPR006204">
    <property type="entry name" value="GHMP_kinase_N_dom"/>
</dbReference>
<dbReference type="Pfam" id="PF08544">
    <property type="entry name" value="GHMP_kinases_C"/>
    <property type="match status" value="1"/>
</dbReference>
<evidence type="ECO:0000256" key="10">
    <source>
        <dbReference type="SAM" id="MobiDB-lite"/>
    </source>
</evidence>
<dbReference type="EMBL" id="QQXK01000007">
    <property type="protein sequence ID" value="RII42935.1"/>
    <property type="molecule type" value="Genomic_DNA"/>
</dbReference>
<keyword evidence="14" id="KW-1185">Reference proteome</keyword>
<keyword evidence="5 9" id="KW-0547">Nucleotide-binding</keyword>
<dbReference type="Gene3D" id="3.30.230.10">
    <property type="match status" value="1"/>
</dbReference>
<dbReference type="InterPro" id="IPR004424">
    <property type="entry name" value="IspE"/>
</dbReference>
<evidence type="ECO:0000259" key="12">
    <source>
        <dbReference type="Pfam" id="PF08544"/>
    </source>
</evidence>
<dbReference type="UniPathway" id="UPA00056">
    <property type="reaction ID" value="UER00094"/>
</dbReference>
<dbReference type="NCBIfam" id="TIGR00154">
    <property type="entry name" value="ispE"/>
    <property type="match status" value="1"/>
</dbReference>
<name>A0A399JBJ0_9MICC</name>
<keyword evidence="4 9" id="KW-0808">Transferase</keyword>
<dbReference type="GO" id="GO:0005524">
    <property type="term" value="F:ATP binding"/>
    <property type="evidence" value="ECO:0007669"/>
    <property type="project" value="UniProtKB-UniRule"/>
</dbReference>
<evidence type="ECO:0000256" key="6">
    <source>
        <dbReference type="ARBA" id="ARBA00022777"/>
    </source>
</evidence>
<evidence type="ECO:0000259" key="11">
    <source>
        <dbReference type="Pfam" id="PF00288"/>
    </source>
</evidence>
<feature type="active site" evidence="9">
    <location>
        <position position="160"/>
    </location>
</feature>
<evidence type="ECO:0000256" key="4">
    <source>
        <dbReference type="ARBA" id="ARBA00022679"/>
    </source>
</evidence>
<feature type="active site" evidence="9">
    <location>
        <position position="26"/>
    </location>
</feature>
<dbReference type="SUPFAM" id="SSF54211">
    <property type="entry name" value="Ribosomal protein S5 domain 2-like"/>
    <property type="match status" value="1"/>
</dbReference>
<evidence type="ECO:0000256" key="7">
    <source>
        <dbReference type="ARBA" id="ARBA00022840"/>
    </source>
</evidence>
<comment type="similarity">
    <text evidence="1 9">Belongs to the GHMP kinase family. IspE subfamily.</text>
</comment>
<accession>A0A399JBJ0</accession>
<dbReference type="EC" id="2.7.1.148" evidence="2 9"/>
<dbReference type="SUPFAM" id="SSF55060">
    <property type="entry name" value="GHMP Kinase, C-terminal domain"/>
    <property type="match status" value="1"/>
</dbReference>
<evidence type="ECO:0000256" key="5">
    <source>
        <dbReference type="ARBA" id="ARBA00022741"/>
    </source>
</evidence>
<dbReference type="InterPro" id="IPR020568">
    <property type="entry name" value="Ribosomal_Su5_D2-typ_SF"/>
</dbReference>
<feature type="domain" description="GHMP kinase C-terminal" evidence="12">
    <location>
        <begin position="233"/>
        <end position="303"/>
    </location>
</feature>
<comment type="pathway">
    <text evidence="9">Isoprenoid biosynthesis; isopentenyl diphosphate biosynthesis via DXP pathway; isopentenyl diphosphate from 1-deoxy-D-xylulose 5-phosphate: step 3/6.</text>
</comment>
<dbReference type="InterPro" id="IPR014721">
    <property type="entry name" value="Ribsml_uS5_D2-typ_fold_subgr"/>
</dbReference>
<proteinExistence type="inferred from homology"/>
<evidence type="ECO:0000313" key="13">
    <source>
        <dbReference type="EMBL" id="RII42935.1"/>
    </source>
</evidence>
<comment type="function">
    <text evidence="9">Catalyzes the phosphorylation of the position 2 hydroxy group of 4-diphosphocytidyl-2C-methyl-D-erythritol.</text>
</comment>
<keyword evidence="9" id="KW-0414">Isoprene biosynthesis</keyword>
<sequence>MNAAAHGRGAQPGTRPRSATAVAPGKINAYFAVGPLREDGYHDVASLYLALNLYERVTATPAEDGEFVAELSEASNIEVDLEAWPSGDGNLAVKAARLLAEHTGVSEGVRFVIEKHVPIAGGMGGGSADAAAALVACDSLWGTGLTREELGRLAERLGADVPFALRGGAAVGLGVGERLSPLLHAEPSWWVLLPASYGLSTPRVYGRLDDLRGEAAARGVPRPDGVPVALVQGLRDGDEFAIARGLHNDLQAAAISLAPELSQVFHAAGEAGALGKLVSGSGPTVAVFAGRDPELARAIAVQLGDELEVRTIVASGPARGAHIVR</sequence>
<organism evidence="13 14">
    <name type="scientific">Galactobacter valiniphilus</name>
    <dbReference type="NCBI Taxonomy" id="2676122"/>
    <lineage>
        <taxon>Bacteria</taxon>
        <taxon>Bacillati</taxon>
        <taxon>Actinomycetota</taxon>
        <taxon>Actinomycetes</taxon>
        <taxon>Micrococcales</taxon>
        <taxon>Micrococcaceae</taxon>
        <taxon>Galactobacter</taxon>
    </lineage>
</organism>
<protein>
    <recommendedName>
        <fullName evidence="3 9">4-diphosphocytidyl-2-C-methyl-D-erythritol kinase</fullName>
        <shortName evidence="9">CMK</shortName>
        <ecNumber evidence="2 9">2.7.1.148</ecNumber>
    </recommendedName>
    <alternativeName>
        <fullName evidence="8 9">4-(cytidine-5'-diphospho)-2-C-methyl-D-erythritol kinase</fullName>
    </alternativeName>
</protein>
<comment type="caution">
    <text evidence="13">The sequence shown here is derived from an EMBL/GenBank/DDBJ whole genome shotgun (WGS) entry which is preliminary data.</text>
</comment>
<dbReference type="GO" id="GO:0050515">
    <property type="term" value="F:4-(cytidine 5'-diphospho)-2-C-methyl-D-erythritol kinase activity"/>
    <property type="evidence" value="ECO:0007669"/>
    <property type="project" value="UniProtKB-UniRule"/>
</dbReference>
<comment type="catalytic activity">
    <reaction evidence="9">
        <text>4-CDP-2-C-methyl-D-erythritol + ATP = 4-CDP-2-C-methyl-D-erythritol 2-phosphate + ADP + H(+)</text>
        <dbReference type="Rhea" id="RHEA:18437"/>
        <dbReference type="ChEBI" id="CHEBI:15378"/>
        <dbReference type="ChEBI" id="CHEBI:30616"/>
        <dbReference type="ChEBI" id="CHEBI:57823"/>
        <dbReference type="ChEBI" id="CHEBI:57919"/>
        <dbReference type="ChEBI" id="CHEBI:456216"/>
        <dbReference type="EC" id="2.7.1.148"/>
    </reaction>
</comment>
<dbReference type="PIRSF" id="PIRSF010376">
    <property type="entry name" value="IspE"/>
    <property type="match status" value="1"/>
</dbReference>
<dbReference type="GO" id="GO:0019288">
    <property type="term" value="P:isopentenyl diphosphate biosynthetic process, methylerythritol 4-phosphate pathway"/>
    <property type="evidence" value="ECO:0007669"/>
    <property type="project" value="UniProtKB-UniRule"/>
</dbReference>
<dbReference type="HAMAP" id="MF_00061">
    <property type="entry name" value="IspE"/>
    <property type="match status" value="1"/>
</dbReference>
<dbReference type="GO" id="GO:0016114">
    <property type="term" value="P:terpenoid biosynthetic process"/>
    <property type="evidence" value="ECO:0007669"/>
    <property type="project" value="UniProtKB-UniRule"/>
</dbReference>
<dbReference type="InterPro" id="IPR013750">
    <property type="entry name" value="GHMP_kinase_C_dom"/>
</dbReference>
<feature type="region of interest" description="Disordered" evidence="10">
    <location>
        <begin position="1"/>
        <end position="20"/>
    </location>
</feature>
<reference evidence="13 14" key="1">
    <citation type="submission" date="2018-07" db="EMBL/GenBank/DDBJ databases">
        <title>Arthrobacter sp. nov., isolated from raw cow's milk with high bacterial count.</title>
        <authorList>
            <person name="Hahne J."/>
            <person name="Isele D."/>
            <person name="Lipski A."/>
        </authorList>
    </citation>
    <scope>NUCLEOTIDE SEQUENCE [LARGE SCALE GENOMIC DNA]</scope>
    <source>
        <strain evidence="13 14">JZ R-35</strain>
    </source>
</reference>
<evidence type="ECO:0000313" key="14">
    <source>
        <dbReference type="Proteomes" id="UP000265419"/>
    </source>
</evidence>
<evidence type="ECO:0000256" key="9">
    <source>
        <dbReference type="HAMAP-Rule" id="MF_00061"/>
    </source>
</evidence>
<evidence type="ECO:0000256" key="2">
    <source>
        <dbReference type="ARBA" id="ARBA00012052"/>
    </source>
</evidence>
<dbReference type="PANTHER" id="PTHR43527">
    <property type="entry name" value="4-DIPHOSPHOCYTIDYL-2-C-METHYL-D-ERYTHRITOL KINASE, CHLOROPLASTIC"/>
    <property type="match status" value="1"/>
</dbReference>
<evidence type="ECO:0000256" key="3">
    <source>
        <dbReference type="ARBA" id="ARBA00017473"/>
    </source>
</evidence>
<feature type="domain" description="GHMP kinase N-terminal" evidence="11">
    <location>
        <begin position="90"/>
        <end position="168"/>
    </location>
</feature>
<dbReference type="InterPro" id="IPR036554">
    <property type="entry name" value="GHMP_kinase_C_sf"/>
</dbReference>
<keyword evidence="6 9" id="KW-0418">Kinase</keyword>
<evidence type="ECO:0000256" key="1">
    <source>
        <dbReference type="ARBA" id="ARBA00009684"/>
    </source>
</evidence>
<evidence type="ECO:0000256" key="8">
    <source>
        <dbReference type="ARBA" id="ARBA00032554"/>
    </source>
</evidence>